<evidence type="ECO:0008006" key="5">
    <source>
        <dbReference type="Google" id="ProtNLM"/>
    </source>
</evidence>
<keyword evidence="4" id="KW-1185">Reference proteome</keyword>
<gene>
    <name evidence="3" type="ORF">K432DRAFT_50420</name>
</gene>
<evidence type="ECO:0000256" key="1">
    <source>
        <dbReference type="SAM" id="MobiDB-lite"/>
    </source>
</evidence>
<dbReference type="Proteomes" id="UP000250266">
    <property type="component" value="Unassembled WGS sequence"/>
</dbReference>
<sequence>MSSAVFTGHPHFLSETVDLVSQRCGEWNISCVHGKTSWLLIFCVGIAMLGVRYSRRTGCKGRGGYNERVKRNRERQGKRGEASEVFQ</sequence>
<dbReference type="EMBL" id="KV744971">
    <property type="protein sequence ID" value="OCK80180.1"/>
    <property type="molecule type" value="Genomic_DNA"/>
</dbReference>
<evidence type="ECO:0000256" key="2">
    <source>
        <dbReference type="SAM" id="Phobius"/>
    </source>
</evidence>
<accession>A0A8E2JEZ4</accession>
<dbReference type="AlphaFoldDB" id="A0A8E2JEZ4"/>
<feature type="compositionally biased region" description="Basic and acidic residues" evidence="1">
    <location>
        <begin position="65"/>
        <end position="87"/>
    </location>
</feature>
<reference evidence="3 4" key="1">
    <citation type="journal article" date="2016" name="Nat. Commun.">
        <title>Ectomycorrhizal ecology is imprinted in the genome of the dominant symbiotic fungus Cenococcum geophilum.</title>
        <authorList>
            <consortium name="DOE Joint Genome Institute"/>
            <person name="Peter M."/>
            <person name="Kohler A."/>
            <person name="Ohm R.A."/>
            <person name="Kuo A."/>
            <person name="Krutzmann J."/>
            <person name="Morin E."/>
            <person name="Arend M."/>
            <person name="Barry K.W."/>
            <person name="Binder M."/>
            <person name="Choi C."/>
            <person name="Clum A."/>
            <person name="Copeland A."/>
            <person name="Grisel N."/>
            <person name="Haridas S."/>
            <person name="Kipfer T."/>
            <person name="LaButti K."/>
            <person name="Lindquist E."/>
            <person name="Lipzen A."/>
            <person name="Maire R."/>
            <person name="Meier B."/>
            <person name="Mihaltcheva S."/>
            <person name="Molinier V."/>
            <person name="Murat C."/>
            <person name="Poggeler S."/>
            <person name="Quandt C.A."/>
            <person name="Sperisen C."/>
            <person name="Tritt A."/>
            <person name="Tisserant E."/>
            <person name="Crous P.W."/>
            <person name="Henrissat B."/>
            <person name="Nehls U."/>
            <person name="Egli S."/>
            <person name="Spatafora J.W."/>
            <person name="Grigoriev I.V."/>
            <person name="Martin F.M."/>
        </authorList>
    </citation>
    <scope>NUCLEOTIDE SEQUENCE [LARGE SCALE GENOMIC DNA]</scope>
    <source>
        <strain evidence="3 4">CBS 459.81</strain>
    </source>
</reference>
<keyword evidence="2" id="KW-0472">Membrane</keyword>
<proteinExistence type="predicted"/>
<evidence type="ECO:0000313" key="4">
    <source>
        <dbReference type="Proteomes" id="UP000250266"/>
    </source>
</evidence>
<name>A0A8E2JEZ4_9PEZI</name>
<keyword evidence="2" id="KW-1133">Transmembrane helix</keyword>
<keyword evidence="2" id="KW-0812">Transmembrane</keyword>
<protein>
    <recommendedName>
        <fullName evidence="5">Transmembrane protein</fullName>
    </recommendedName>
</protein>
<feature type="region of interest" description="Disordered" evidence="1">
    <location>
        <begin position="58"/>
        <end position="87"/>
    </location>
</feature>
<organism evidence="3 4">
    <name type="scientific">Lepidopterella palustris CBS 459.81</name>
    <dbReference type="NCBI Taxonomy" id="1314670"/>
    <lineage>
        <taxon>Eukaryota</taxon>
        <taxon>Fungi</taxon>
        <taxon>Dikarya</taxon>
        <taxon>Ascomycota</taxon>
        <taxon>Pezizomycotina</taxon>
        <taxon>Dothideomycetes</taxon>
        <taxon>Pleosporomycetidae</taxon>
        <taxon>Mytilinidiales</taxon>
        <taxon>Argynnaceae</taxon>
        <taxon>Lepidopterella</taxon>
    </lineage>
</organism>
<evidence type="ECO:0000313" key="3">
    <source>
        <dbReference type="EMBL" id="OCK80180.1"/>
    </source>
</evidence>
<feature type="transmembrane region" description="Helical" evidence="2">
    <location>
        <begin position="36"/>
        <end position="53"/>
    </location>
</feature>